<dbReference type="GO" id="GO:0046872">
    <property type="term" value="F:metal ion binding"/>
    <property type="evidence" value="ECO:0007669"/>
    <property type="project" value="UniProtKB-KW"/>
</dbReference>
<dbReference type="GO" id="GO:0070403">
    <property type="term" value="F:NAD+ binding"/>
    <property type="evidence" value="ECO:0007669"/>
    <property type="project" value="InterPro"/>
</dbReference>
<evidence type="ECO:0000256" key="5">
    <source>
        <dbReference type="ARBA" id="ARBA00023027"/>
    </source>
</evidence>
<keyword evidence="5" id="KW-0520">NAD</keyword>
<keyword evidence="10" id="KW-1185">Reference proteome</keyword>
<feature type="region of interest" description="Disordered" evidence="7">
    <location>
        <begin position="1"/>
        <end position="60"/>
    </location>
</feature>
<protein>
    <recommendedName>
        <fullName evidence="8">Deacetylase sirtuin-type domain-containing protein</fullName>
    </recommendedName>
</protein>
<dbReference type="InterPro" id="IPR026590">
    <property type="entry name" value="Ssirtuin_cat_dom"/>
</dbReference>
<evidence type="ECO:0000256" key="1">
    <source>
        <dbReference type="ARBA" id="ARBA00001947"/>
    </source>
</evidence>
<proteinExistence type="predicted"/>
<sequence>MSEDPKGESAVLRDTAVEARKAATEHDSAMASRTGAAQANTSGVQAQQQQKDEDSDDGEDGSIIQRLKRILHLDNELRAGRAPLLDSFDLQGIASYIQSGKAKRIIVMCGAGISVNAGIPDFRSPGTGLYDNLSKYNLPRPEAVFELSYFRKRPKAFYTLAKELFPGAFKPTPTHCFINLLAKKGLLQRCYTQNIDSLERQAGVDPDLIVAAHGNFDGAHCIDCGRERPIDQVKAAVLSGKPCRCSTCNGLVKPDIVFFGEGLPERFFRLTASDFDDCDLLIVLGTSLVVQPFASLVGQVGENTPRALINKEKVTGGGGFSGLLSGRGSSSSFNFGDSNCRDALFLGDCDEGIWQLSRLLGWETELKGLVDDLPVVDWEADVKDSAKAVAAEESSDKKASL</sequence>
<reference evidence="9 10" key="1">
    <citation type="journal article" date="2024" name="Nat. Commun.">
        <title>Phylogenomics reveals the evolutionary origins of lichenization in chlorophyte algae.</title>
        <authorList>
            <person name="Puginier C."/>
            <person name="Libourel C."/>
            <person name="Otte J."/>
            <person name="Skaloud P."/>
            <person name="Haon M."/>
            <person name="Grisel S."/>
            <person name="Petersen M."/>
            <person name="Berrin J.G."/>
            <person name="Delaux P.M."/>
            <person name="Dal Grande F."/>
            <person name="Keller J."/>
        </authorList>
    </citation>
    <scope>NUCLEOTIDE SEQUENCE [LARGE SCALE GENOMIC DNA]</scope>
    <source>
        <strain evidence="9 10">SAG 2036</strain>
    </source>
</reference>
<feature type="binding site" evidence="6">
    <location>
        <position position="243"/>
    </location>
    <ligand>
        <name>Zn(2+)</name>
        <dbReference type="ChEBI" id="CHEBI:29105"/>
    </ligand>
</feature>
<feature type="active site" description="Proton acceptor" evidence="6">
    <location>
        <position position="213"/>
    </location>
</feature>
<dbReference type="PANTHER" id="PTHR11085">
    <property type="entry name" value="NAD-DEPENDENT PROTEIN DEACYLASE SIRTUIN-5, MITOCHONDRIAL-RELATED"/>
    <property type="match status" value="1"/>
</dbReference>
<dbReference type="PANTHER" id="PTHR11085:SF6">
    <property type="entry name" value="NAD-DEPENDENT PROTEIN DEACETYLASE SIRTUIN-2"/>
    <property type="match status" value="1"/>
</dbReference>
<accession>A0AAW1PHY9</accession>
<evidence type="ECO:0000256" key="7">
    <source>
        <dbReference type="SAM" id="MobiDB-lite"/>
    </source>
</evidence>
<feature type="compositionally biased region" description="Basic and acidic residues" evidence="7">
    <location>
        <begin position="15"/>
        <end position="28"/>
    </location>
</feature>
<dbReference type="Gene3D" id="3.40.50.1220">
    <property type="entry name" value="TPP-binding domain"/>
    <property type="match status" value="1"/>
</dbReference>
<dbReference type="InterPro" id="IPR003000">
    <property type="entry name" value="Sirtuin"/>
</dbReference>
<gene>
    <name evidence="9" type="ORF">WJX73_001974</name>
</gene>
<feature type="binding site" evidence="6">
    <location>
        <position position="248"/>
    </location>
    <ligand>
        <name>Zn(2+)</name>
        <dbReference type="ChEBI" id="CHEBI:29105"/>
    </ligand>
</feature>
<dbReference type="SUPFAM" id="SSF52467">
    <property type="entry name" value="DHS-like NAD/FAD-binding domain"/>
    <property type="match status" value="1"/>
</dbReference>
<evidence type="ECO:0000256" key="4">
    <source>
        <dbReference type="ARBA" id="ARBA00022833"/>
    </source>
</evidence>
<dbReference type="PROSITE" id="PS50305">
    <property type="entry name" value="SIRTUIN"/>
    <property type="match status" value="1"/>
</dbReference>
<dbReference type="AlphaFoldDB" id="A0AAW1PHY9"/>
<evidence type="ECO:0000256" key="6">
    <source>
        <dbReference type="PROSITE-ProRule" id="PRU00236"/>
    </source>
</evidence>
<evidence type="ECO:0000313" key="10">
    <source>
        <dbReference type="Proteomes" id="UP001465755"/>
    </source>
</evidence>
<feature type="compositionally biased region" description="Polar residues" evidence="7">
    <location>
        <begin position="35"/>
        <end position="46"/>
    </location>
</feature>
<feature type="binding site" evidence="6">
    <location>
        <position position="221"/>
    </location>
    <ligand>
        <name>Zn(2+)</name>
        <dbReference type="ChEBI" id="CHEBI:29105"/>
    </ligand>
</feature>
<comment type="cofactor">
    <cofactor evidence="1">
        <name>Zn(2+)</name>
        <dbReference type="ChEBI" id="CHEBI:29105"/>
    </cofactor>
</comment>
<keyword evidence="3 6" id="KW-0479">Metal-binding</keyword>
<dbReference type="GO" id="GO:0005634">
    <property type="term" value="C:nucleus"/>
    <property type="evidence" value="ECO:0007669"/>
    <property type="project" value="TreeGrafter"/>
</dbReference>
<dbReference type="InterPro" id="IPR050134">
    <property type="entry name" value="NAD-dep_sirtuin_deacylases"/>
</dbReference>
<feature type="domain" description="Deacetylase sirtuin-type" evidence="8">
    <location>
        <begin position="83"/>
        <end position="363"/>
    </location>
</feature>
<dbReference type="InterPro" id="IPR029035">
    <property type="entry name" value="DHS-like_NAD/FAD-binding_dom"/>
</dbReference>
<dbReference type="InterPro" id="IPR026591">
    <property type="entry name" value="Sirtuin_cat_small_dom_sf"/>
</dbReference>
<organism evidence="9 10">
    <name type="scientific">Symbiochloris irregularis</name>
    <dbReference type="NCBI Taxonomy" id="706552"/>
    <lineage>
        <taxon>Eukaryota</taxon>
        <taxon>Viridiplantae</taxon>
        <taxon>Chlorophyta</taxon>
        <taxon>core chlorophytes</taxon>
        <taxon>Trebouxiophyceae</taxon>
        <taxon>Trebouxiales</taxon>
        <taxon>Trebouxiaceae</taxon>
        <taxon>Symbiochloris</taxon>
    </lineage>
</organism>
<keyword evidence="4 6" id="KW-0862">Zinc</keyword>
<dbReference type="Gene3D" id="3.30.1600.10">
    <property type="entry name" value="SIR2/SIRT2 'Small Domain"/>
    <property type="match status" value="1"/>
</dbReference>
<evidence type="ECO:0000259" key="8">
    <source>
        <dbReference type="PROSITE" id="PS50305"/>
    </source>
</evidence>
<dbReference type="Proteomes" id="UP001465755">
    <property type="component" value="Unassembled WGS sequence"/>
</dbReference>
<dbReference type="GO" id="GO:0017136">
    <property type="term" value="F:histone deacetylase activity, NAD-dependent"/>
    <property type="evidence" value="ECO:0007669"/>
    <property type="project" value="TreeGrafter"/>
</dbReference>
<evidence type="ECO:0000256" key="2">
    <source>
        <dbReference type="ARBA" id="ARBA00022679"/>
    </source>
</evidence>
<dbReference type="Pfam" id="PF02146">
    <property type="entry name" value="SIR2"/>
    <property type="match status" value="1"/>
</dbReference>
<evidence type="ECO:0000256" key="3">
    <source>
        <dbReference type="ARBA" id="ARBA00022723"/>
    </source>
</evidence>
<dbReference type="EMBL" id="JALJOQ010000019">
    <property type="protein sequence ID" value="KAK9809478.1"/>
    <property type="molecule type" value="Genomic_DNA"/>
</dbReference>
<comment type="caution">
    <text evidence="9">The sequence shown here is derived from an EMBL/GenBank/DDBJ whole genome shotgun (WGS) entry which is preliminary data.</text>
</comment>
<keyword evidence="2" id="KW-0808">Transferase</keyword>
<dbReference type="CDD" id="cd01408">
    <property type="entry name" value="SIRT1"/>
    <property type="match status" value="1"/>
</dbReference>
<evidence type="ECO:0000313" key="9">
    <source>
        <dbReference type="EMBL" id="KAK9809478.1"/>
    </source>
</evidence>
<name>A0AAW1PHY9_9CHLO</name>
<feature type="binding site" evidence="6">
    <location>
        <position position="224"/>
    </location>
    <ligand>
        <name>Zn(2+)</name>
        <dbReference type="ChEBI" id="CHEBI:29105"/>
    </ligand>
</feature>